<dbReference type="AlphaFoldDB" id="A0A382RE85"/>
<gene>
    <name evidence="2" type="ORF">METZ01_LOCUS348544</name>
</gene>
<keyword evidence="1" id="KW-0472">Membrane</keyword>
<sequence>MQDYLYMIVRLLSTAFVATVILTFFYKRIANRLGVFAKPNDRSSHNTSTPTGGGIIISFVFIWSAIY</sequence>
<evidence type="ECO:0000256" key="1">
    <source>
        <dbReference type="SAM" id="Phobius"/>
    </source>
</evidence>
<evidence type="ECO:0008006" key="3">
    <source>
        <dbReference type="Google" id="ProtNLM"/>
    </source>
</evidence>
<keyword evidence="1" id="KW-1133">Transmembrane helix</keyword>
<proteinExistence type="predicted"/>
<dbReference type="EMBL" id="UINC01120904">
    <property type="protein sequence ID" value="SVC95690.1"/>
    <property type="molecule type" value="Genomic_DNA"/>
</dbReference>
<keyword evidence="1" id="KW-0812">Transmembrane</keyword>
<protein>
    <recommendedName>
        <fullName evidence="3">Glycosyl transferase</fullName>
    </recommendedName>
</protein>
<organism evidence="2">
    <name type="scientific">marine metagenome</name>
    <dbReference type="NCBI Taxonomy" id="408172"/>
    <lineage>
        <taxon>unclassified sequences</taxon>
        <taxon>metagenomes</taxon>
        <taxon>ecological metagenomes</taxon>
    </lineage>
</organism>
<feature type="transmembrane region" description="Helical" evidence="1">
    <location>
        <begin position="6"/>
        <end position="26"/>
    </location>
</feature>
<accession>A0A382RE85</accession>
<feature type="non-terminal residue" evidence="2">
    <location>
        <position position="67"/>
    </location>
</feature>
<evidence type="ECO:0000313" key="2">
    <source>
        <dbReference type="EMBL" id="SVC95690.1"/>
    </source>
</evidence>
<reference evidence="2" key="1">
    <citation type="submission" date="2018-05" db="EMBL/GenBank/DDBJ databases">
        <authorList>
            <person name="Lanie J.A."/>
            <person name="Ng W.-L."/>
            <person name="Kazmierczak K.M."/>
            <person name="Andrzejewski T.M."/>
            <person name="Davidsen T.M."/>
            <person name="Wayne K.J."/>
            <person name="Tettelin H."/>
            <person name="Glass J.I."/>
            <person name="Rusch D."/>
            <person name="Podicherti R."/>
            <person name="Tsui H.-C.T."/>
            <person name="Winkler M.E."/>
        </authorList>
    </citation>
    <scope>NUCLEOTIDE SEQUENCE</scope>
</reference>
<feature type="transmembrane region" description="Helical" evidence="1">
    <location>
        <begin position="47"/>
        <end position="66"/>
    </location>
</feature>
<name>A0A382RE85_9ZZZZ</name>